<organism evidence="2 3">
    <name type="scientific">Ambispora leptoticha</name>
    <dbReference type="NCBI Taxonomy" id="144679"/>
    <lineage>
        <taxon>Eukaryota</taxon>
        <taxon>Fungi</taxon>
        <taxon>Fungi incertae sedis</taxon>
        <taxon>Mucoromycota</taxon>
        <taxon>Glomeromycotina</taxon>
        <taxon>Glomeromycetes</taxon>
        <taxon>Archaeosporales</taxon>
        <taxon>Ambisporaceae</taxon>
        <taxon>Ambispora</taxon>
    </lineage>
</organism>
<dbReference type="AlphaFoldDB" id="A0A9N9HTU8"/>
<dbReference type="Proteomes" id="UP000789508">
    <property type="component" value="Unassembled WGS sequence"/>
</dbReference>
<keyword evidence="3" id="KW-1185">Reference proteome</keyword>
<feature type="non-terminal residue" evidence="2">
    <location>
        <position position="1"/>
    </location>
</feature>
<evidence type="ECO:0000256" key="1">
    <source>
        <dbReference type="SAM" id="MobiDB-lite"/>
    </source>
</evidence>
<name>A0A9N9HTU8_9GLOM</name>
<protein>
    <submittedName>
        <fullName evidence="2">2554_t:CDS:1</fullName>
    </submittedName>
</protein>
<comment type="caution">
    <text evidence="2">The sequence shown here is derived from an EMBL/GenBank/DDBJ whole genome shotgun (WGS) entry which is preliminary data.</text>
</comment>
<gene>
    <name evidence="2" type="ORF">ALEPTO_LOCUS11713</name>
</gene>
<feature type="region of interest" description="Disordered" evidence="1">
    <location>
        <begin position="1"/>
        <end position="36"/>
    </location>
</feature>
<accession>A0A9N9HTU8</accession>
<dbReference type="EMBL" id="CAJVPS010020742">
    <property type="protein sequence ID" value="CAG8705255.1"/>
    <property type="molecule type" value="Genomic_DNA"/>
</dbReference>
<reference evidence="2" key="1">
    <citation type="submission" date="2021-06" db="EMBL/GenBank/DDBJ databases">
        <authorList>
            <person name="Kallberg Y."/>
            <person name="Tangrot J."/>
            <person name="Rosling A."/>
        </authorList>
    </citation>
    <scope>NUCLEOTIDE SEQUENCE</scope>
    <source>
        <strain evidence="2">FL130A</strain>
    </source>
</reference>
<sequence>RLAGGGGFPGDELSRGSSEGAGKGGELFCWAQNNPPPTTKTIAVMPLIR</sequence>
<evidence type="ECO:0000313" key="2">
    <source>
        <dbReference type="EMBL" id="CAG8705255.1"/>
    </source>
</evidence>
<evidence type="ECO:0000313" key="3">
    <source>
        <dbReference type="Proteomes" id="UP000789508"/>
    </source>
</evidence>
<proteinExistence type="predicted"/>